<dbReference type="InterPro" id="IPR008927">
    <property type="entry name" value="6-PGluconate_DH-like_C_sf"/>
</dbReference>
<dbReference type="SUPFAM" id="SSF48179">
    <property type="entry name" value="6-phosphogluconate dehydrogenase C-terminal domain-like"/>
    <property type="match status" value="1"/>
</dbReference>
<organism evidence="2">
    <name type="scientific">bioreactor metagenome</name>
    <dbReference type="NCBI Taxonomy" id="1076179"/>
    <lineage>
        <taxon>unclassified sequences</taxon>
        <taxon>metagenomes</taxon>
        <taxon>ecological metagenomes</taxon>
    </lineage>
</organism>
<accession>A0A645A513</accession>
<dbReference type="PANTHER" id="PTHR43580">
    <property type="entry name" value="OXIDOREDUCTASE GLYR1-RELATED"/>
    <property type="match status" value="1"/>
</dbReference>
<dbReference type="InterPro" id="IPR013328">
    <property type="entry name" value="6PGD_dom2"/>
</dbReference>
<dbReference type="GO" id="GO:0051287">
    <property type="term" value="F:NAD binding"/>
    <property type="evidence" value="ECO:0007669"/>
    <property type="project" value="InterPro"/>
</dbReference>
<feature type="domain" description="3-hydroxyisobutyrate dehydrogenase-like NAD-binding" evidence="1">
    <location>
        <begin position="1"/>
        <end position="105"/>
    </location>
</feature>
<dbReference type="AlphaFoldDB" id="A0A645A513"/>
<reference evidence="2" key="1">
    <citation type="submission" date="2019-08" db="EMBL/GenBank/DDBJ databases">
        <authorList>
            <person name="Kucharzyk K."/>
            <person name="Murdoch R.W."/>
            <person name="Higgins S."/>
            <person name="Loffler F."/>
        </authorList>
    </citation>
    <scope>NUCLEOTIDE SEQUENCE</scope>
</reference>
<comment type="caution">
    <text evidence="2">The sequence shown here is derived from an EMBL/GenBank/DDBJ whole genome shotgun (WGS) entry which is preliminary data.</text>
</comment>
<proteinExistence type="predicted"/>
<dbReference type="Pfam" id="PF14833">
    <property type="entry name" value="NAD_binding_11"/>
    <property type="match status" value="1"/>
</dbReference>
<gene>
    <name evidence="2" type="ORF">SDC9_94496</name>
</gene>
<dbReference type="EMBL" id="VSSQ01011815">
    <property type="protein sequence ID" value="MPM47778.1"/>
    <property type="molecule type" value="Genomic_DNA"/>
</dbReference>
<evidence type="ECO:0000259" key="1">
    <source>
        <dbReference type="Pfam" id="PF14833"/>
    </source>
</evidence>
<evidence type="ECO:0000313" key="2">
    <source>
        <dbReference type="EMBL" id="MPM47778.1"/>
    </source>
</evidence>
<name>A0A645A513_9ZZZZ</name>
<dbReference type="Gene3D" id="1.10.1040.10">
    <property type="entry name" value="N-(1-d-carboxylethyl)-l-norvaline Dehydrogenase, domain 2"/>
    <property type="match status" value="1"/>
</dbReference>
<dbReference type="PANTHER" id="PTHR43580:SF2">
    <property type="entry name" value="CYTOKINE-LIKE NUCLEAR FACTOR N-PAC"/>
    <property type="match status" value="1"/>
</dbReference>
<protein>
    <recommendedName>
        <fullName evidence="1">3-hydroxyisobutyrate dehydrogenase-like NAD-binding domain-containing protein</fullName>
    </recommendedName>
</protein>
<dbReference type="InterPro" id="IPR051265">
    <property type="entry name" value="HIBADH-related_NP60_sf"/>
</dbReference>
<dbReference type="InterPro" id="IPR029154">
    <property type="entry name" value="HIBADH-like_NADP-bd"/>
</dbReference>
<sequence>MMLFEHVVAISEAKNIGERAGVDPQVLFQTLTQGSADSFALRNHGMKAVLPGEFPERAFSVKYAQKDLHYALQLAEQTGVDARGARIVDEWFNQAIAEGAGDKYHPVISTLMAKKP</sequence>